<dbReference type="NCBIfam" id="NF041506">
    <property type="entry name" value="VapD"/>
    <property type="match status" value="1"/>
</dbReference>
<proteinExistence type="predicted"/>
<reference evidence="1" key="1">
    <citation type="journal article" date="2021" name="PeerJ">
        <title>Extensive microbial diversity within the chicken gut microbiome revealed by metagenomics and culture.</title>
        <authorList>
            <person name="Gilroy R."/>
            <person name="Ravi A."/>
            <person name="Getino M."/>
            <person name="Pursley I."/>
            <person name="Horton D.L."/>
            <person name="Alikhan N.F."/>
            <person name="Baker D."/>
            <person name="Gharbi K."/>
            <person name="Hall N."/>
            <person name="Watson M."/>
            <person name="Adriaenssens E.M."/>
            <person name="Foster-Nyarko E."/>
            <person name="Jarju S."/>
            <person name="Secka A."/>
            <person name="Antonio M."/>
            <person name="Oren A."/>
            <person name="Chaudhuri R.R."/>
            <person name="La Ragione R."/>
            <person name="Hildebrand F."/>
            <person name="Pallen M.J."/>
        </authorList>
    </citation>
    <scope>NUCLEOTIDE SEQUENCE</scope>
    <source>
        <strain evidence="1">ChiHcolR34-3080</strain>
    </source>
</reference>
<organism evidence="1 2">
    <name type="scientific">Candidatus Faecalibacterium intestinigallinarum</name>
    <dbReference type="NCBI Taxonomy" id="2838581"/>
    <lineage>
        <taxon>Bacteria</taxon>
        <taxon>Bacillati</taxon>
        <taxon>Bacillota</taxon>
        <taxon>Clostridia</taxon>
        <taxon>Eubacteriales</taxon>
        <taxon>Oscillospiraceae</taxon>
        <taxon>Faecalibacterium</taxon>
    </lineage>
</organism>
<evidence type="ECO:0008006" key="3">
    <source>
        <dbReference type="Google" id="ProtNLM"/>
    </source>
</evidence>
<name>A0A9D1QAS3_9FIRM</name>
<evidence type="ECO:0000313" key="1">
    <source>
        <dbReference type="EMBL" id="HIW09653.1"/>
    </source>
</evidence>
<protein>
    <recommendedName>
        <fullName evidence="3">Virulence factor</fullName>
    </recommendedName>
</protein>
<accession>A0A9D1QAS3</accession>
<dbReference type="Proteomes" id="UP000823933">
    <property type="component" value="Unassembled WGS sequence"/>
</dbReference>
<dbReference type="EMBL" id="DXHQ01000111">
    <property type="protein sequence ID" value="HIW09653.1"/>
    <property type="molecule type" value="Genomic_DNA"/>
</dbReference>
<dbReference type="Gene3D" id="3.30.70.240">
    <property type="match status" value="1"/>
</dbReference>
<evidence type="ECO:0000313" key="2">
    <source>
        <dbReference type="Proteomes" id="UP000823933"/>
    </source>
</evidence>
<reference evidence="1" key="2">
    <citation type="submission" date="2021-04" db="EMBL/GenBank/DDBJ databases">
        <authorList>
            <person name="Gilroy R."/>
        </authorList>
    </citation>
    <scope>NUCLEOTIDE SEQUENCE</scope>
    <source>
        <strain evidence="1">ChiHcolR34-3080</strain>
    </source>
</reference>
<dbReference type="AlphaFoldDB" id="A0A9D1QAS3"/>
<gene>
    <name evidence="1" type="ORF">H9890_09685</name>
</gene>
<sequence>MERTYFKALNFDLDTHLLQQHYPGANYRQAYDDLRRFFKRHGFSHRQGSGYLSDQKLATADIYDLMDELSLQFPWIGVCVKKIDVTNVGRQHDLTELLKPAAELDAALLFPESQS</sequence>
<comment type="caution">
    <text evidence="1">The sequence shown here is derived from an EMBL/GenBank/DDBJ whole genome shotgun (WGS) entry which is preliminary data.</text>
</comment>
<dbReference type="InterPro" id="IPR048135">
    <property type="entry name" value="VapD-like"/>
</dbReference>